<evidence type="ECO:0000259" key="2">
    <source>
        <dbReference type="PROSITE" id="PS51910"/>
    </source>
</evidence>
<feature type="signal peptide" evidence="1">
    <location>
        <begin position="1"/>
        <end position="28"/>
    </location>
</feature>
<dbReference type="InterPro" id="IPR029070">
    <property type="entry name" value="Chitinase_insertion_sf"/>
</dbReference>
<dbReference type="PANTHER" id="PTHR11177:SF317">
    <property type="entry name" value="CHITINASE 12-RELATED"/>
    <property type="match status" value="1"/>
</dbReference>
<dbReference type="SUPFAM" id="SSF51445">
    <property type="entry name" value="(Trans)glycosidases"/>
    <property type="match status" value="1"/>
</dbReference>
<dbReference type="EMBL" id="CP110426">
    <property type="protein sequence ID" value="WAQ86097.1"/>
    <property type="molecule type" value="Genomic_DNA"/>
</dbReference>
<feature type="domain" description="GH18" evidence="2">
    <location>
        <begin position="48"/>
        <end position="450"/>
    </location>
</feature>
<protein>
    <recommendedName>
        <fullName evidence="2">GH18 domain-containing protein</fullName>
    </recommendedName>
</protein>
<dbReference type="SMART" id="SM00636">
    <property type="entry name" value="Glyco_18"/>
    <property type="match status" value="1"/>
</dbReference>
<reference evidence="3" key="1">
    <citation type="submission" date="2022-10" db="EMBL/GenBank/DDBJ databases">
        <title>Puccinia triticina Genome sequencing and assembly.</title>
        <authorList>
            <person name="Li C."/>
        </authorList>
    </citation>
    <scope>NUCLEOTIDE SEQUENCE</scope>
    <source>
        <strain evidence="3">Pt15</strain>
    </source>
</reference>
<evidence type="ECO:0000313" key="3">
    <source>
        <dbReference type="EMBL" id="WAQ86097.1"/>
    </source>
</evidence>
<name>A0ABY7CTQ6_9BASI</name>
<dbReference type="RefSeq" id="XP_053021652.1">
    <property type="nucleotide sequence ID" value="XM_053170463.1"/>
</dbReference>
<evidence type="ECO:0000256" key="1">
    <source>
        <dbReference type="SAM" id="SignalP"/>
    </source>
</evidence>
<dbReference type="InterPro" id="IPR001223">
    <property type="entry name" value="Glyco_hydro18_cat"/>
</dbReference>
<evidence type="ECO:0000313" key="4">
    <source>
        <dbReference type="Proteomes" id="UP001164743"/>
    </source>
</evidence>
<proteinExistence type="predicted"/>
<dbReference type="Proteomes" id="UP001164743">
    <property type="component" value="Chromosome 6A"/>
</dbReference>
<dbReference type="InterPro" id="IPR011583">
    <property type="entry name" value="Chitinase_II/V-like_cat"/>
</dbReference>
<dbReference type="Gene3D" id="3.20.20.80">
    <property type="entry name" value="Glycosidases"/>
    <property type="match status" value="1"/>
</dbReference>
<dbReference type="Gene3D" id="3.10.50.10">
    <property type="match status" value="1"/>
</dbReference>
<dbReference type="PANTHER" id="PTHR11177">
    <property type="entry name" value="CHITINASE"/>
    <property type="match status" value="1"/>
</dbReference>
<dbReference type="GeneID" id="77811358"/>
<organism evidence="3 4">
    <name type="scientific">Puccinia triticina</name>
    <dbReference type="NCBI Taxonomy" id="208348"/>
    <lineage>
        <taxon>Eukaryota</taxon>
        <taxon>Fungi</taxon>
        <taxon>Dikarya</taxon>
        <taxon>Basidiomycota</taxon>
        <taxon>Pucciniomycotina</taxon>
        <taxon>Pucciniomycetes</taxon>
        <taxon>Pucciniales</taxon>
        <taxon>Pucciniaceae</taxon>
        <taxon>Puccinia</taxon>
    </lineage>
</organism>
<dbReference type="InterPro" id="IPR017853">
    <property type="entry name" value="GH"/>
</dbReference>
<gene>
    <name evidence="3" type="ORF">PtA15_6A727</name>
</gene>
<dbReference type="InterPro" id="IPR050314">
    <property type="entry name" value="Glycosyl_Hydrlase_18"/>
</dbReference>
<accession>A0ABY7CTQ6</accession>
<sequence length="461" mass="50673">MRSSSLPSFWLPSVLLILLLKATGETQALANTTSCPSKRGGSYASPTPIVSVYYPGYNAKFLPVEQIPWKMYNHLQYFVAVPAATPEADLLIDTEENMIQVIKAAKAHGVSISLSIGGWTGSRSFSYLVGNHRNRTSFVETIARAVKKYGLNGIDLGKFPFSLHNQSKHWEYPNVQGIGCNALNKNDSENFLRFLTLLRAKMGTEFRLSAAVSMKGFMSSDGKNYLKDVSAYAKVVNFFTIMAYDVYVPSLSKVAGPNAPLYSSCSERTQRYSVAQAIKQWKSTGVPAHQILLGMPAYGYGYTLKRSKIVPSHFADTPGLTSQLFQPREMTTPPAGQTAGEATGVDVCGTPNVAGGSWLFKELSETGKLSRNQKQGLGGYQRHYDNCTHTPFLFNPATKNLISYDDSSSLREKASFAQKYGLGGVEIFDATGDTPDSQLLRSVREVFFPKTKYSQHGIRDS</sequence>
<dbReference type="Pfam" id="PF00704">
    <property type="entry name" value="Glyco_hydro_18"/>
    <property type="match status" value="1"/>
</dbReference>
<dbReference type="SUPFAM" id="SSF54556">
    <property type="entry name" value="Chitinase insertion domain"/>
    <property type="match status" value="1"/>
</dbReference>
<feature type="chain" id="PRO_5046526335" description="GH18 domain-containing protein" evidence="1">
    <location>
        <begin position="29"/>
        <end position="461"/>
    </location>
</feature>
<keyword evidence="1" id="KW-0732">Signal</keyword>
<dbReference type="PROSITE" id="PS51910">
    <property type="entry name" value="GH18_2"/>
    <property type="match status" value="1"/>
</dbReference>
<keyword evidence="4" id="KW-1185">Reference proteome</keyword>